<comment type="caution">
    <text evidence="9">The sequence shown here is derived from an EMBL/GenBank/DDBJ whole genome shotgun (WGS) entry which is preliminary data.</text>
</comment>
<evidence type="ECO:0000256" key="1">
    <source>
        <dbReference type="ARBA" id="ARBA00004167"/>
    </source>
</evidence>
<comment type="similarity">
    <text evidence="2">Belongs to the PC-esterase family. TBL subfamily.</text>
</comment>
<comment type="subcellular location">
    <subcellularLocation>
        <location evidence="1">Membrane</location>
        <topology evidence="1">Single-pass membrane protein</topology>
    </subcellularLocation>
</comment>
<feature type="domain" description="Trichome birefringence-like N-terminal" evidence="8">
    <location>
        <begin position="5"/>
        <end position="32"/>
    </location>
</feature>
<dbReference type="InterPro" id="IPR025846">
    <property type="entry name" value="TBL_N"/>
</dbReference>
<dbReference type="PANTHER" id="PTHR32285:SF48">
    <property type="entry name" value="PROTEIN TRICHOME BIREFRINGENCE-LIKE 19"/>
    <property type="match status" value="1"/>
</dbReference>
<evidence type="ECO:0000259" key="8">
    <source>
        <dbReference type="Pfam" id="PF14416"/>
    </source>
</evidence>
<evidence type="ECO:0000313" key="9">
    <source>
        <dbReference type="EMBL" id="KAK6913446.1"/>
    </source>
</evidence>
<dbReference type="EMBL" id="JBAMMX010000027">
    <property type="protein sequence ID" value="KAK6913446.1"/>
    <property type="molecule type" value="Genomic_DNA"/>
</dbReference>
<keyword evidence="10" id="KW-1185">Reference proteome</keyword>
<evidence type="ECO:0000259" key="7">
    <source>
        <dbReference type="Pfam" id="PF13839"/>
    </source>
</evidence>
<dbReference type="AlphaFoldDB" id="A0AAN8UKG0"/>
<dbReference type="Proteomes" id="UP001370490">
    <property type="component" value="Unassembled WGS sequence"/>
</dbReference>
<organism evidence="9 10">
    <name type="scientific">Dillenia turbinata</name>
    <dbReference type="NCBI Taxonomy" id="194707"/>
    <lineage>
        <taxon>Eukaryota</taxon>
        <taxon>Viridiplantae</taxon>
        <taxon>Streptophyta</taxon>
        <taxon>Embryophyta</taxon>
        <taxon>Tracheophyta</taxon>
        <taxon>Spermatophyta</taxon>
        <taxon>Magnoliopsida</taxon>
        <taxon>eudicotyledons</taxon>
        <taxon>Gunneridae</taxon>
        <taxon>Pentapetalae</taxon>
        <taxon>Dilleniales</taxon>
        <taxon>Dilleniaceae</taxon>
        <taxon>Dillenia</taxon>
    </lineage>
</organism>
<protein>
    <submittedName>
        <fullName evidence="9">PC-Esterase</fullName>
    </submittedName>
</protein>
<evidence type="ECO:0000313" key="10">
    <source>
        <dbReference type="Proteomes" id="UP001370490"/>
    </source>
</evidence>
<name>A0AAN8UKG0_9MAGN</name>
<accession>A0AAN8UKG0</accession>
<keyword evidence="5" id="KW-1133">Transmembrane helix</keyword>
<gene>
    <name evidence="9" type="ORF">RJ641_023047</name>
</gene>
<proteinExistence type="inferred from homology"/>
<dbReference type="Pfam" id="PF13839">
    <property type="entry name" value="PC-Esterase"/>
    <property type="match status" value="1"/>
</dbReference>
<dbReference type="InterPro" id="IPR029962">
    <property type="entry name" value="TBL"/>
</dbReference>
<evidence type="ECO:0000256" key="5">
    <source>
        <dbReference type="ARBA" id="ARBA00022989"/>
    </source>
</evidence>
<dbReference type="Pfam" id="PF14416">
    <property type="entry name" value="PMR5N"/>
    <property type="match status" value="1"/>
</dbReference>
<evidence type="ECO:0000256" key="4">
    <source>
        <dbReference type="ARBA" id="ARBA00022968"/>
    </source>
</evidence>
<sequence length="246" mass="28720">MTRVAIQEHQNCLKYEREDLDFLKWKWKPNECVLPKFDASQFLEAGRGKSLAFVGDSIARNRLQSLICLLARVEYPDDVSTSTNASTRLWRQDVPHLNATYSYKRAFHTAFKALYSIENYRGITFLRTFSVSHFEGGTWNEGGNCLRTRPYAKNERLEDYNLDMYIAQIEEFSIAESEGNKKGLKFKLMDTTKLMLFRPDGHPSVHWHYKNDGLKGHNDCVHRCLSGPVDTWNEFLFEMAKMEQRI</sequence>
<keyword evidence="3" id="KW-0812">Transmembrane</keyword>
<keyword evidence="6" id="KW-0472">Membrane</keyword>
<dbReference type="GO" id="GO:0016020">
    <property type="term" value="C:membrane"/>
    <property type="evidence" value="ECO:0007669"/>
    <property type="project" value="UniProtKB-SubCell"/>
</dbReference>
<dbReference type="GO" id="GO:0005794">
    <property type="term" value="C:Golgi apparatus"/>
    <property type="evidence" value="ECO:0007669"/>
    <property type="project" value="TreeGrafter"/>
</dbReference>
<reference evidence="9 10" key="1">
    <citation type="submission" date="2023-12" db="EMBL/GenBank/DDBJ databases">
        <title>A high-quality genome assembly for Dillenia turbinata (Dilleniales).</title>
        <authorList>
            <person name="Chanderbali A."/>
        </authorList>
    </citation>
    <scope>NUCLEOTIDE SEQUENCE [LARGE SCALE GENOMIC DNA]</scope>
    <source>
        <strain evidence="9">LSX21</strain>
        <tissue evidence="9">Leaf</tissue>
    </source>
</reference>
<evidence type="ECO:0000256" key="3">
    <source>
        <dbReference type="ARBA" id="ARBA00022692"/>
    </source>
</evidence>
<dbReference type="InterPro" id="IPR026057">
    <property type="entry name" value="TBL_C"/>
</dbReference>
<evidence type="ECO:0000256" key="6">
    <source>
        <dbReference type="ARBA" id="ARBA00023136"/>
    </source>
</evidence>
<dbReference type="GO" id="GO:0016413">
    <property type="term" value="F:O-acetyltransferase activity"/>
    <property type="evidence" value="ECO:0007669"/>
    <property type="project" value="InterPro"/>
</dbReference>
<feature type="domain" description="Trichome birefringence-like C-terminal" evidence="7">
    <location>
        <begin position="94"/>
        <end position="239"/>
    </location>
</feature>
<keyword evidence="4" id="KW-0735">Signal-anchor</keyword>
<dbReference type="PANTHER" id="PTHR32285">
    <property type="entry name" value="PROTEIN TRICHOME BIREFRINGENCE-LIKE 9-RELATED"/>
    <property type="match status" value="1"/>
</dbReference>
<evidence type="ECO:0000256" key="2">
    <source>
        <dbReference type="ARBA" id="ARBA00007727"/>
    </source>
</evidence>